<dbReference type="Pfam" id="PF10825">
    <property type="entry name" value="DUF2752"/>
    <property type="match status" value="1"/>
</dbReference>
<dbReference type="Proteomes" id="UP000269708">
    <property type="component" value="Unassembled WGS sequence"/>
</dbReference>
<keyword evidence="1" id="KW-0812">Transmembrane</keyword>
<dbReference type="EMBL" id="RKQN01000004">
    <property type="protein sequence ID" value="RPE75803.1"/>
    <property type="molecule type" value="Genomic_DNA"/>
</dbReference>
<keyword evidence="1" id="KW-1133">Transmembrane helix</keyword>
<proteinExistence type="predicted"/>
<organism evidence="2 3">
    <name type="scientific">Vulcaniibacterium tengchongense</name>
    <dbReference type="NCBI Taxonomy" id="1273429"/>
    <lineage>
        <taxon>Bacteria</taxon>
        <taxon>Pseudomonadati</taxon>
        <taxon>Pseudomonadota</taxon>
        <taxon>Gammaproteobacteria</taxon>
        <taxon>Lysobacterales</taxon>
        <taxon>Lysobacteraceae</taxon>
        <taxon>Vulcaniibacterium</taxon>
    </lineage>
</organism>
<name>A0A3N4V0U4_9GAMM</name>
<dbReference type="OrthoDB" id="5966662at2"/>
<evidence type="ECO:0000313" key="3">
    <source>
        <dbReference type="Proteomes" id="UP000269708"/>
    </source>
</evidence>
<keyword evidence="1" id="KW-0472">Membrane</keyword>
<evidence type="ECO:0000256" key="1">
    <source>
        <dbReference type="SAM" id="Phobius"/>
    </source>
</evidence>
<feature type="transmembrane region" description="Helical" evidence="1">
    <location>
        <begin position="79"/>
        <end position="97"/>
    </location>
</feature>
<reference evidence="2 3" key="1">
    <citation type="submission" date="2018-11" db="EMBL/GenBank/DDBJ databases">
        <title>Genomic Encyclopedia of Type Strains, Phase IV (KMG-IV): sequencing the most valuable type-strain genomes for metagenomic binning, comparative biology and taxonomic classification.</title>
        <authorList>
            <person name="Goeker M."/>
        </authorList>
    </citation>
    <scope>NUCLEOTIDE SEQUENCE [LARGE SCALE GENOMIC DNA]</scope>
    <source>
        <strain evidence="2 3">DSM 25623</strain>
    </source>
</reference>
<keyword evidence="3" id="KW-1185">Reference proteome</keyword>
<sequence>MSAPAPVGRRGAALAAALPVLAAGAWLLQRFDPTAAGSPFPPCLFRHLTGLYCPGCGLTRALHALAHGDVAATWAMNPLVPVALPLLAAMAAAWLLGKRLPWRAAYDGRAWIAALLAFGVLRNLPGFGWLAPG</sequence>
<comment type="caution">
    <text evidence="2">The sequence shown here is derived from an EMBL/GenBank/DDBJ whole genome shotgun (WGS) entry which is preliminary data.</text>
</comment>
<protein>
    <submittedName>
        <fullName evidence="2">Uncharacterized protein DUF2752</fullName>
    </submittedName>
</protein>
<gene>
    <name evidence="2" type="ORF">EDC50_2699</name>
</gene>
<accession>A0A3N4V0U4</accession>
<dbReference type="InterPro" id="IPR021215">
    <property type="entry name" value="DUF2752"/>
</dbReference>
<feature type="transmembrane region" description="Helical" evidence="1">
    <location>
        <begin position="109"/>
        <end position="131"/>
    </location>
</feature>
<dbReference type="RefSeq" id="WP_123771019.1">
    <property type="nucleotide sequence ID" value="NZ_RKQN01000004.1"/>
</dbReference>
<dbReference type="AlphaFoldDB" id="A0A3N4V0U4"/>
<evidence type="ECO:0000313" key="2">
    <source>
        <dbReference type="EMBL" id="RPE75803.1"/>
    </source>
</evidence>